<comment type="caution">
    <text evidence="7">The sequence shown here is derived from an EMBL/GenBank/DDBJ whole genome shotgun (WGS) entry which is preliminary data.</text>
</comment>
<keyword evidence="8" id="KW-1185">Reference proteome</keyword>
<dbReference type="InterPro" id="IPR001647">
    <property type="entry name" value="HTH_TetR"/>
</dbReference>
<reference evidence="7 8" key="1">
    <citation type="submission" date="2020-08" db="EMBL/GenBank/DDBJ databases">
        <title>Genomic Encyclopedia of Type Strains, Phase IV (KMG-IV): sequencing the most valuable type-strain genomes for metagenomic binning, comparative biology and taxonomic classification.</title>
        <authorList>
            <person name="Goeker M."/>
        </authorList>
    </citation>
    <scope>NUCLEOTIDE SEQUENCE [LARGE SCALE GENOMIC DNA]</scope>
    <source>
        <strain evidence="7 8">DSM 15895</strain>
    </source>
</reference>
<dbReference type="EMBL" id="JACHHE010000007">
    <property type="protein sequence ID" value="MBB5181197.1"/>
    <property type="molecule type" value="Genomic_DNA"/>
</dbReference>
<keyword evidence="1" id="KW-0678">Repressor</keyword>
<dbReference type="OrthoDB" id="9816296at2"/>
<dbReference type="Pfam" id="PF13977">
    <property type="entry name" value="TetR_C_6"/>
    <property type="match status" value="1"/>
</dbReference>
<dbReference type="RefSeq" id="WP_135502871.1">
    <property type="nucleotide sequence ID" value="NZ_JACHHE010000007.1"/>
</dbReference>
<sequence>MPKLIDHPKQKQAIAEAAWRVIMQQGMQKASARNIAKEAGLSLGAMRYYFSAQNELLAYANQLVHARLAEKIDTIFQDDVQPKEKILRVLLCLLPSEEEPMLETSVRLSLKMAAAQEAETSGKVPDAAYSAAKNVISYLALLNLLVKNADLELETERLSALLDGLAMISLANPAEAEEAKIKRLIRYHLNSICTESFSEPK</sequence>
<evidence type="ECO:0000313" key="7">
    <source>
        <dbReference type="EMBL" id="MBB5181197.1"/>
    </source>
</evidence>
<feature type="domain" description="HTH tetR-type" evidence="6">
    <location>
        <begin position="8"/>
        <end position="68"/>
    </location>
</feature>
<dbReference type="Proteomes" id="UP000525923">
    <property type="component" value="Unassembled WGS sequence"/>
</dbReference>
<organism evidence="7 8">
    <name type="scientific">Planococcus koreensis</name>
    <dbReference type="NCBI Taxonomy" id="112331"/>
    <lineage>
        <taxon>Bacteria</taxon>
        <taxon>Bacillati</taxon>
        <taxon>Bacillota</taxon>
        <taxon>Bacilli</taxon>
        <taxon>Bacillales</taxon>
        <taxon>Caryophanaceae</taxon>
        <taxon>Planococcus</taxon>
    </lineage>
</organism>
<keyword evidence="2" id="KW-0805">Transcription regulation</keyword>
<accession>A0A7W8CT60</accession>
<dbReference type="InterPro" id="IPR036271">
    <property type="entry name" value="Tet_transcr_reg_TetR-rel_C_sf"/>
</dbReference>
<dbReference type="PANTHER" id="PTHR43479:SF11">
    <property type="entry name" value="ACREF_ENVCD OPERON REPRESSOR-RELATED"/>
    <property type="match status" value="1"/>
</dbReference>
<protein>
    <submittedName>
        <fullName evidence="7">AcrR family transcriptional regulator</fullName>
    </submittedName>
</protein>
<name>A0A7W8CT60_9BACL</name>
<feature type="DNA-binding region" description="H-T-H motif" evidence="5">
    <location>
        <begin position="31"/>
        <end position="50"/>
    </location>
</feature>
<evidence type="ECO:0000259" key="6">
    <source>
        <dbReference type="PROSITE" id="PS50977"/>
    </source>
</evidence>
<dbReference type="InterPro" id="IPR039538">
    <property type="entry name" value="BetI_C"/>
</dbReference>
<evidence type="ECO:0000256" key="1">
    <source>
        <dbReference type="ARBA" id="ARBA00022491"/>
    </source>
</evidence>
<dbReference type="InterPro" id="IPR009057">
    <property type="entry name" value="Homeodomain-like_sf"/>
</dbReference>
<dbReference type="InterPro" id="IPR050624">
    <property type="entry name" value="HTH-type_Tx_Regulator"/>
</dbReference>
<dbReference type="SUPFAM" id="SSF46689">
    <property type="entry name" value="Homeodomain-like"/>
    <property type="match status" value="1"/>
</dbReference>
<proteinExistence type="predicted"/>
<evidence type="ECO:0000256" key="3">
    <source>
        <dbReference type="ARBA" id="ARBA00023125"/>
    </source>
</evidence>
<evidence type="ECO:0000256" key="5">
    <source>
        <dbReference type="PROSITE-ProRule" id="PRU00335"/>
    </source>
</evidence>
<evidence type="ECO:0000256" key="2">
    <source>
        <dbReference type="ARBA" id="ARBA00023015"/>
    </source>
</evidence>
<evidence type="ECO:0000313" key="8">
    <source>
        <dbReference type="Proteomes" id="UP000525923"/>
    </source>
</evidence>
<keyword evidence="4" id="KW-0804">Transcription</keyword>
<dbReference type="Pfam" id="PF00440">
    <property type="entry name" value="TetR_N"/>
    <property type="match status" value="1"/>
</dbReference>
<dbReference type="PRINTS" id="PR00455">
    <property type="entry name" value="HTHTETR"/>
</dbReference>
<keyword evidence="3 5" id="KW-0238">DNA-binding</keyword>
<dbReference type="PROSITE" id="PS50977">
    <property type="entry name" value="HTH_TETR_2"/>
    <property type="match status" value="1"/>
</dbReference>
<dbReference type="PROSITE" id="PS01081">
    <property type="entry name" value="HTH_TETR_1"/>
    <property type="match status" value="1"/>
</dbReference>
<gene>
    <name evidence="7" type="ORF">HNQ44_002662</name>
</gene>
<dbReference type="PANTHER" id="PTHR43479">
    <property type="entry name" value="ACREF/ENVCD OPERON REPRESSOR-RELATED"/>
    <property type="match status" value="1"/>
</dbReference>
<dbReference type="SUPFAM" id="SSF48498">
    <property type="entry name" value="Tetracyclin repressor-like, C-terminal domain"/>
    <property type="match status" value="1"/>
</dbReference>
<dbReference type="InterPro" id="IPR023772">
    <property type="entry name" value="DNA-bd_HTH_TetR-type_CS"/>
</dbReference>
<dbReference type="GO" id="GO:0003677">
    <property type="term" value="F:DNA binding"/>
    <property type="evidence" value="ECO:0007669"/>
    <property type="project" value="UniProtKB-UniRule"/>
</dbReference>
<dbReference type="AlphaFoldDB" id="A0A7W8CT60"/>
<evidence type="ECO:0000256" key="4">
    <source>
        <dbReference type="ARBA" id="ARBA00023163"/>
    </source>
</evidence>
<dbReference type="Gene3D" id="1.10.357.10">
    <property type="entry name" value="Tetracycline Repressor, domain 2"/>
    <property type="match status" value="1"/>
</dbReference>